<feature type="compositionally biased region" description="Gly residues" evidence="1">
    <location>
        <begin position="88"/>
        <end position="117"/>
    </location>
</feature>
<reference evidence="3 4" key="1">
    <citation type="submission" date="2014-02" db="EMBL/GenBank/DDBJ databases">
        <title>Transposable element dynamics among asymbiotic and ectomycorrhizal Amanita fungi.</title>
        <authorList>
            <consortium name="DOE Joint Genome Institute"/>
            <person name="Hess J."/>
            <person name="Skrede I."/>
            <person name="Wolfe B."/>
            <person name="LaButti K."/>
            <person name="Ohm R.A."/>
            <person name="Grigoriev I.V."/>
            <person name="Pringle A."/>
        </authorList>
    </citation>
    <scope>NUCLEOTIDE SEQUENCE [LARGE SCALE GENOMIC DNA]</scope>
    <source>
        <strain evidence="3 4">SKay4041</strain>
    </source>
</reference>
<keyword evidence="2" id="KW-1133">Transmembrane helix</keyword>
<feature type="compositionally biased region" description="Low complexity" evidence="1">
    <location>
        <begin position="15"/>
        <end position="47"/>
    </location>
</feature>
<feature type="transmembrane region" description="Helical" evidence="2">
    <location>
        <begin position="57"/>
        <end position="77"/>
    </location>
</feature>
<name>A0A2A9NPB0_9AGAR</name>
<keyword evidence="2" id="KW-0812">Transmembrane</keyword>
<organism evidence="3 4">
    <name type="scientific">Amanita thiersii Skay4041</name>
    <dbReference type="NCBI Taxonomy" id="703135"/>
    <lineage>
        <taxon>Eukaryota</taxon>
        <taxon>Fungi</taxon>
        <taxon>Dikarya</taxon>
        <taxon>Basidiomycota</taxon>
        <taxon>Agaricomycotina</taxon>
        <taxon>Agaricomycetes</taxon>
        <taxon>Agaricomycetidae</taxon>
        <taxon>Agaricales</taxon>
        <taxon>Pluteineae</taxon>
        <taxon>Amanitaceae</taxon>
        <taxon>Amanita</taxon>
    </lineage>
</organism>
<accession>A0A2A9NPB0</accession>
<evidence type="ECO:0000256" key="2">
    <source>
        <dbReference type="SAM" id="Phobius"/>
    </source>
</evidence>
<gene>
    <name evidence="3" type="ORF">AMATHDRAFT_4797</name>
</gene>
<feature type="region of interest" description="Disordered" evidence="1">
    <location>
        <begin position="87"/>
        <end position="143"/>
    </location>
</feature>
<keyword evidence="2" id="KW-0472">Membrane</keyword>
<dbReference type="Proteomes" id="UP000242287">
    <property type="component" value="Unassembled WGS sequence"/>
</dbReference>
<evidence type="ECO:0000313" key="4">
    <source>
        <dbReference type="Proteomes" id="UP000242287"/>
    </source>
</evidence>
<dbReference type="AlphaFoldDB" id="A0A2A9NPB0"/>
<feature type="region of interest" description="Disordered" evidence="1">
    <location>
        <begin position="249"/>
        <end position="270"/>
    </location>
</feature>
<proteinExistence type="predicted"/>
<evidence type="ECO:0000313" key="3">
    <source>
        <dbReference type="EMBL" id="PFH49586.1"/>
    </source>
</evidence>
<keyword evidence="4" id="KW-1185">Reference proteome</keyword>
<evidence type="ECO:0000256" key="1">
    <source>
        <dbReference type="SAM" id="MobiDB-lite"/>
    </source>
</evidence>
<sequence length="342" mass="36620">MASLSVVELRLGYRSPESSPTPTPSLSGSNTGTSDASTSSGNTDSSSRLNPGSSPPLIVAFLAIGLFTASMITVFGWRKVQFGVRGSSRGGGDGPAGGRHMGSSGGGGGGAGGGGHPFGEPMNRRRHHHHQQQQQNRPWDTWNVGERPKLWDVWVDSDKGTNVNQETSCNLCWDDIMPIAVTKLSEEVENVRIPPPTPQRPGHRYSTTLPGRHRQTTVVEHAPATAAAAAIQRVTHFLRRLCRRHISGESSTAAPTATHHHHHSQEDDQVEMKPVELPYRGLQVAVAILMPSVHHSANVNAGRSLVTSPSDAGGADQISGLRDGSSMVYSIGLYKCPWYEKG</sequence>
<dbReference type="OrthoDB" id="2972750at2759"/>
<protein>
    <submittedName>
        <fullName evidence="3">Uncharacterized protein</fullName>
    </submittedName>
</protein>
<dbReference type="EMBL" id="KZ302025">
    <property type="protein sequence ID" value="PFH49586.1"/>
    <property type="molecule type" value="Genomic_DNA"/>
</dbReference>
<feature type="region of interest" description="Disordered" evidence="1">
    <location>
        <begin position="11"/>
        <end position="54"/>
    </location>
</feature>